<protein>
    <submittedName>
        <fullName evidence="2">Uncharacterized protein</fullName>
    </submittedName>
</protein>
<feature type="compositionally biased region" description="Polar residues" evidence="1">
    <location>
        <begin position="359"/>
        <end position="368"/>
    </location>
</feature>
<evidence type="ECO:0000256" key="1">
    <source>
        <dbReference type="SAM" id="MobiDB-lite"/>
    </source>
</evidence>
<evidence type="ECO:0000313" key="2">
    <source>
        <dbReference type="EMBL" id="CAD8122531.1"/>
    </source>
</evidence>
<name>A0A8S1R379_9CILI</name>
<proteinExistence type="predicted"/>
<accession>A0A8S1R379</accession>
<sequence length="412" mass="49236">MYIDPADTKAWAQELNEYQNNRKLKLDFTKPKIFTQKEMKLKQTEFNPVLQNYQNIERDANEKDKDFQKASTLAQKKMEMVKKYLHEYDLVNLEPVKGIERPDERDKTKQCLLPPNFNDYNIITNEKKSEEHYKNMKVIVQKKVHEKPVINRNKRDFNIITNKYLENHESKQLEKEHAIVNEINEKCQKVRNYDIVQGVYYDEQKEEQYQQKLKQDQQQHGKHFNERFPPSWKFRESVYLDQTKEIPEEIKMIDEINRNHKKRFEIKHVLDNEYRDQDVQNQIRAQDRLIKRHKYEDMIQKYDKEFDIITQQKPEIDHIVKALPAKPPLNSWDKVQMTKSPSDAPLKEITIPEGIEFSNHGNSPNHNLQGRVRFPQVLKQPSEKSQKSAPKSVTQSQKSNPVQTEIKSGGFF</sequence>
<dbReference type="EMBL" id="CAJJDN010000139">
    <property type="protein sequence ID" value="CAD8122531.1"/>
    <property type="molecule type" value="Genomic_DNA"/>
</dbReference>
<gene>
    <name evidence="2" type="ORF">PSON_ATCC_30995.1.T1390043</name>
</gene>
<evidence type="ECO:0000313" key="3">
    <source>
        <dbReference type="Proteomes" id="UP000692954"/>
    </source>
</evidence>
<reference evidence="2" key="1">
    <citation type="submission" date="2021-01" db="EMBL/GenBank/DDBJ databases">
        <authorList>
            <consortium name="Genoscope - CEA"/>
            <person name="William W."/>
        </authorList>
    </citation>
    <scope>NUCLEOTIDE SEQUENCE</scope>
</reference>
<feature type="region of interest" description="Disordered" evidence="1">
    <location>
        <begin position="355"/>
        <end position="412"/>
    </location>
</feature>
<keyword evidence="3" id="KW-1185">Reference proteome</keyword>
<dbReference type="Proteomes" id="UP000692954">
    <property type="component" value="Unassembled WGS sequence"/>
</dbReference>
<feature type="compositionally biased region" description="Polar residues" evidence="1">
    <location>
        <begin position="387"/>
        <end position="406"/>
    </location>
</feature>
<dbReference type="AlphaFoldDB" id="A0A8S1R379"/>
<organism evidence="2 3">
    <name type="scientific">Paramecium sonneborni</name>
    <dbReference type="NCBI Taxonomy" id="65129"/>
    <lineage>
        <taxon>Eukaryota</taxon>
        <taxon>Sar</taxon>
        <taxon>Alveolata</taxon>
        <taxon>Ciliophora</taxon>
        <taxon>Intramacronucleata</taxon>
        <taxon>Oligohymenophorea</taxon>
        <taxon>Peniculida</taxon>
        <taxon>Parameciidae</taxon>
        <taxon>Paramecium</taxon>
    </lineage>
</organism>
<dbReference type="OrthoDB" id="60284at2759"/>
<comment type="caution">
    <text evidence="2">The sequence shown here is derived from an EMBL/GenBank/DDBJ whole genome shotgun (WGS) entry which is preliminary data.</text>
</comment>